<accession>A0A3M7QZA2</accession>
<evidence type="ECO:0000313" key="2">
    <source>
        <dbReference type="Proteomes" id="UP000276133"/>
    </source>
</evidence>
<dbReference type="PROSITE" id="PS51257">
    <property type="entry name" value="PROKAR_LIPOPROTEIN"/>
    <property type="match status" value="1"/>
</dbReference>
<organism evidence="1 2">
    <name type="scientific">Brachionus plicatilis</name>
    <name type="common">Marine rotifer</name>
    <name type="synonym">Brachionus muelleri</name>
    <dbReference type="NCBI Taxonomy" id="10195"/>
    <lineage>
        <taxon>Eukaryota</taxon>
        <taxon>Metazoa</taxon>
        <taxon>Spiralia</taxon>
        <taxon>Gnathifera</taxon>
        <taxon>Rotifera</taxon>
        <taxon>Eurotatoria</taxon>
        <taxon>Monogononta</taxon>
        <taxon>Pseudotrocha</taxon>
        <taxon>Ploima</taxon>
        <taxon>Brachionidae</taxon>
        <taxon>Brachionus</taxon>
    </lineage>
</organism>
<name>A0A3M7QZA2_BRAPC</name>
<keyword evidence="2" id="KW-1185">Reference proteome</keyword>
<comment type="caution">
    <text evidence="1">The sequence shown here is derived from an EMBL/GenBank/DDBJ whole genome shotgun (WGS) entry which is preliminary data.</text>
</comment>
<dbReference type="AlphaFoldDB" id="A0A3M7QZA2"/>
<protein>
    <submittedName>
        <fullName evidence="1">Uncharacterized protein</fullName>
    </submittedName>
</protein>
<gene>
    <name evidence="1" type="ORF">BpHYR1_017859</name>
</gene>
<dbReference type="Proteomes" id="UP000276133">
    <property type="component" value="Unassembled WGS sequence"/>
</dbReference>
<sequence length="157" mass="17419">MRRFFAGMPEQYASEKLRSLFWTSLWLSCSTMGTHWALIRRASFCPKCSSTSIELPDSVDEAVSEPPDSIDLNSSSAFSTDCSSCLYTIKLSTLLRSVATPFRISCTWLRMKASKGERSAPNEPELPDTSPLLIFSTATCKSLVSAFLTQARNKLTI</sequence>
<proteinExistence type="predicted"/>
<dbReference type="EMBL" id="REGN01004705">
    <property type="protein sequence ID" value="RNA16441.1"/>
    <property type="molecule type" value="Genomic_DNA"/>
</dbReference>
<evidence type="ECO:0000313" key="1">
    <source>
        <dbReference type="EMBL" id="RNA16441.1"/>
    </source>
</evidence>
<reference evidence="1 2" key="1">
    <citation type="journal article" date="2018" name="Sci. Rep.">
        <title>Genomic signatures of local adaptation to the degree of environmental predictability in rotifers.</title>
        <authorList>
            <person name="Franch-Gras L."/>
            <person name="Hahn C."/>
            <person name="Garcia-Roger E.M."/>
            <person name="Carmona M.J."/>
            <person name="Serra M."/>
            <person name="Gomez A."/>
        </authorList>
    </citation>
    <scope>NUCLEOTIDE SEQUENCE [LARGE SCALE GENOMIC DNA]</scope>
    <source>
        <strain evidence="1">HYR1</strain>
    </source>
</reference>